<dbReference type="EMBL" id="BMQQ01000007">
    <property type="protein sequence ID" value="GGT29478.1"/>
    <property type="molecule type" value="Genomic_DNA"/>
</dbReference>
<name>A0A918H119_9ACTN</name>
<evidence type="ECO:0000259" key="2">
    <source>
        <dbReference type="Pfam" id="PF13676"/>
    </source>
</evidence>
<dbReference type="Gene3D" id="3.40.50.300">
    <property type="entry name" value="P-loop containing nucleotide triphosphate hydrolases"/>
    <property type="match status" value="2"/>
</dbReference>
<keyword evidence="5" id="KW-1185">Reference proteome</keyword>
<dbReference type="InterPro" id="IPR056681">
    <property type="entry name" value="DUF7779"/>
</dbReference>
<proteinExistence type="predicted"/>
<dbReference type="GO" id="GO:0007165">
    <property type="term" value="P:signal transduction"/>
    <property type="evidence" value="ECO:0007669"/>
    <property type="project" value="InterPro"/>
</dbReference>
<dbReference type="SUPFAM" id="SSF48452">
    <property type="entry name" value="TPR-like"/>
    <property type="match status" value="4"/>
</dbReference>
<dbReference type="Pfam" id="PF00931">
    <property type="entry name" value="NB-ARC"/>
    <property type="match status" value="1"/>
</dbReference>
<dbReference type="SUPFAM" id="SSF52540">
    <property type="entry name" value="P-loop containing nucleoside triphosphate hydrolases"/>
    <property type="match status" value="2"/>
</dbReference>
<dbReference type="Pfam" id="PF25000">
    <property type="entry name" value="DUF7779"/>
    <property type="match status" value="1"/>
</dbReference>
<dbReference type="InterPro" id="IPR000157">
    <property type="entry name" value="TIR_dom"/>
</dbReference>
<dbReference type="Pfam" id="PF13374">
    <property type="entry name" value="TPR_10"/>
    <property type="match status" value="4"/>
</dbReference>
<dbReference type="PANTHER" id="PTHR46082:SF6">
    <property type="entry name" value="AAA+ ATPASE DOMAIN-CONTAINING PROTEIN-RELATED"/>
    <property type="match status" value="1"/>
</dbReference>
<dbReference type="Pfam" id="PF13424">
    <property type="entry name" value="TPR_12"/>
    <property type="match status" value="2"/>
</dbReference>
<dbReference type="InterPro" id="IPR011990">
    <property type="entry name" value="TPR-like_helical_dom_sf"/>
</dbReference>
<reference evidence="4" key="2">
    <citation type="submission" date="2020-09" db="EMBL/GenBank/DDBJ databases">
        <authorList>
            <person name="Sun Q."/>
            <person name="Ohkuma M."/>
        </authorList>
    </citation>
    <scope>NUCLEOTIDE SEQUENCE</scope>
    <source>
        <strain evidence="4">JCM 3172</strain>
    </source>
</reference>
<evidence type="ECO:0008006" key="6">
    <source>
        <dbReference type="Google" id="ProtNLM"/>
    </source>
</evidence>
<evidence type="ECO:0000313" key="4">
    <source>
        <dbReference type="EMBL" id="GGT29478.1"/>
    </source>
</evidence>
<dbReference type="RefSeq" id="WP_189201553.1">
    <property type="nucleotide sequence ID" value="NZ_BMQQ01000007.1"/>
</dbReference>
<accession>A0A918H119</accession>
<feature type="domain" description="DUF7779" evidence="3">
    <location>
        <begin position="739"/>
        <end position="826"/>
    </location>
</feature>
<dbReference type="NCBIfam" id="NF040586">
    <property type="entry name" value="FxSxx_TPR"/>
    <property type="match status" value="1"/>
</dbReference>
<dbReference type="InterPro" id="IPR053137">
    <property type="entry name" value="NLR-like"/>
</dbReference>
<organism evidence="4 5">
    <name type="scientific">Streptomyces purpureus</name>
    <dbReference type="NCBI Taxonomy" id="1951"/>
    <lineage>
        <taxon>Bacteria</taxon>
        <taxon>Bacillati</taxon>
        <taxon>Actinomycetota</taxon>
        <taxon>Actinomycetes</taxon>
        <taxon>Kitasatosporales</taxon>
        <taxon>Streptomycetaceae</taxon>
        <taxon>Streptomyces</taxon>
    </lineage>
</organism>
<dbReference type="InterPro" id="IPR027417">
    <property type="entry name" value="P-loop_NTPase"/>
</dbReference>
<reference evidence="4" key="1">
    <citation type="journal article" date="2014" name="Int. J. Syst. Evol. Microbiol.">
        <title>Complete genome sequence of Corynebacterium casei LMG S-19264T (=DSM 44701T), isolated from a smear-ripened cheese.</title>
        <authorList>
            <consortium name="US DOE Joint Genome Institute (JGI-PGF)"/>
            <person name="Walter F."/>
            <person name="Albersmeier A."/>
            <person name="Kalinowski J."/>
            <person name="Ruckert C."/>
        </authorList>
    </citation>
    <scope>NUCLEOTIDE SEQUENCE</scope>
    <source>
        <strain evidence="4">JCM 3172</strain>
    </source>
</reference>
<feature type="domain" description="TIR" evidence="2">
    <location>
        <begin position="335"/>
        <end position="451"/>
    </location>
</feature>
<dbReference type="Gene3D" id="1.25.40.10">
    <property type="entry name" value="Tetratricopeptide repeat domain"/>
    <property type="match status" value="3"/>
</dbReference>
<dbReference type="GO" id="GO:0043531">
    <property type="term" value="F:ADP binding"/>
    <property type="evidence" value="ECO:0007669"/>
    <property type="project" value="InterPro"/>
</dbReference>
<evidence type="ECO:0000313" key="5">
    <source>
        <dbReference type="Proteomes" id="UP000619486"/>
    </source>
</evidence>
<dbReference type="PANTHER" id="PTHR46082">
    <property type="entry name" value="ATP/GTP-BINDING PROTEIN-RELATED"/>
    <property type="match status" value="1"/>
</dbReference>
<sequence length="1320" mass="146553">MTENREGTVVTFYSYKGGTGRTMALANTAWILAANGYRVLAVDWDLEAPGLHRFFHPFLDLADLEATPGLINLITEYQEEARRPADREPDWHRDYARVRPHATSLNWSFPYGGSLDFLSAGRRNRDYSSTVGRMDWDDFYERFGGGQFFDAMRSDMRRHYDYTLIDSRTGLSDIADICTVQMPQVLVVCFTLSDQSIDGASAVARDIEERFGDRNIRILPVPMRIDDGEKEKADAGRALARKSFPGLPSGMNSEELAHYWGSVEIPYRPFYAYEEILATFGDAPNVSSSLLTACERLTSVLTEGTVNAMPPLDEAERLTYVAAYTRRRPVPPSNVVVSYVAEDQMWADWIGAVLTQAGFHVVPVDVHTTPLAGIESEFSTVGGYRIVSVVSQGYLNSRRARALWETGAHLDPAAGRRQLVPVRVGDVRLGLPLSSRGVVDLVRLDAPDAAAALLTALDRDEAVTTTPVPAGGPRFPGAVPQVWNVRPRHAWFTGRSSMLERLRDQLRGDTRAGQRFPQVLYGLGGVGKTQVAREYAHRFRADYDLVWWIEAEQPDRVVSSLAELAVELDISSGDSVAEAATAALKALRSGVPYARWLLIFDNVEDLDRTLEMLPDETGPISDSLYGHILATCRNKPVSTRVETIEVDVFTRPESVEHLRRRVHKLPAQDADRVADAVGDLPLAVEVAAAWLAETATPVDSYVEQLREQTTKVLALGGKPEDYAQQIGATWNISIARLRGESKAAVRLLELCAFFSAEPISMRLIGSGTMLEALRPYDPDLRERFMLGKVIQALNRFALAKVDPADSSIQVHRLVQAAVRAGLTPEEQDAAKHEVHRILAAARPAEVVDTDNPVNDPKSWPSFELIWPHLGPSGIVDCDEEKGRQLLVDRVRYLLKRGELESARVLGNQLNKTWTRELGENDLQTLNLRFELANALRSQGKYADARDMDEDTLNRQMQVLHEDHPSILITSGSLAADLRGLGRFEEALERDLRIYHGLRQIFGENHPRTLIAANNLAIDHRLTGDSEEARRLDDETLERRSALLGDDHPYTLTTKGHLARDLRDSGDYRESVKVLREVTASFERVLNADMPEVLRTAKSLAVSLRKAGYPHEAKRITEDTYSRYRERYGVKVPDALACGLNLAADYSAAGDKQAALDLALQILDGYREQLGASHPFTLACRNNLVIYLRGVGAAAEAAQEGEAVRAALEEALGPRHPHTLCAAVNLANAYGDTGRVDLAERWERAALDGLLERYGSAHPDVLVCQSNLAVTLRSIGREEEAQKLRSRALELAAKQLGADHPITEGARSWRRLNRDLEPQPV</sequence>
<evidence type="ECO:0000259" key="3">
    <source>
        <dbReference type="Pfam" id="PF25000"/>
    </source>
</evidence>
<dbReference type="InterPro" id="IPR002182">
    <property type="entry name" value="NB-ARC"/>
</dbReference>
<protein>
    <recommendedName>
        <fullName evidence="6">ATP/GTP-binding protein</fullName>
    </recommendedName>
</protein>
<dbReference type="Proteomes" id="UP000619486">
    <property type="component" value="Unassembled WGS sequence"/>
</dbReference>
<evidence type="ECO:0000259" key="1">
    <source>
        <dbReference type="Pfam" id="PF00931"/>
    </source>
</evidence>
<dbReference type="Pfam" id="PF13676">
    <property type="entry name" value="TIR_2"/>
    <property type="match status" value="1"/>
</dbReference>
<comment type="caution">
    <text evidence="4">The sequence shown here is derived from an EMBL/GenBank/DDBJ whole genome shotgun (WGS) entry which is preliminary data.</text>
</comment>
<gene>
    <name evidence="4" type="ORF">GCM10014713_23780</name>
</gene>
<dbReference type="NCBIfam" id="NF047398">
    <property type="entry name" value="AAA_KGGVGR"/>
    <property type="match status" value="1"/>
</dbReference>
<feature type="domain" description="NB-ARC" evidence="1">
    <location>
        <begin position="498"/>
        <end position="655"/>
    </location>
</feature>